<dbReference type="AlphaFoldDB" id="A0A0A9ZBA7"/>
<reference evidence="2" key="1">
    <citation type="journal article" date="2014" name="PLoS ONE">
        <title>Transcriptome-Based Identification of ABC Transporters in the Western Tarnished Plant Bug Lygus hesperus.</title>
        <authorList>
            <person name="Hull J.J."/>
            <person name="Chaney K."/>
            <person name="Geib S.M."/>
            <person name="Fabrick J.A."/>
            <person name="Brent C.S."/>
            <person name="Walsh D."/>
            <person name="Lavine L.C."/>
        </authorList>
    </citation>
    <scope>NUCLEOTIDE SEQUENCE</scope>
</reference>
<feature type="compositionally biased region" description="Basic and acidic residues" evidence="1">
    <location>
        <begin position="13"/>
        <end position="22"/>
    </location>
</feature>
<gene>
    <name evidence="2" type="ORF">CM83_69321</name>
</gene>
<feature type="region of interest" description="Disordered" evidence="1">
    <location>
        <begin position="125"/>
        <end position="230"/>
    </location>
</feature>
<proteinExistence type="predicted"/>
<feature type="compositionally biased region" description="Basic and acidic residues" evidence="1">
    <location>
        <begin position="280"/>
        <end position="297"/>
    </location>
</feature>
<feature type="region of interest" description="Disordered" evidence="1">
    <location>
        <begin position="1"/>
        <end position="27"/>
    </location>
</feature>
<feature type="compositionally biased region" description="Basic and acidic residues" evidence="1">
    <location>
        <begin position="193"/>
        <end position="207"/>
    </location>
</feature>
<feature type="compositionally biased region" description="Basic residues" evidence="1">
    <location>
        <begin position="208"/>
        <end position="223"/>
    </location>
</feature>
<organism evidence="2">
    <name type="scientific">Lygus hesperus</name>
    <name type="common">Western plant bug</name>
    <dbReference type="NCBI Taxonomy" id="30085"/>
    <lineage>
        <taxon>Eukaryota</taxon>
        <taxon>Metazoa</taxon>
        <taxon>Ecdysozoa</taxon>
        <taxon>Arthropoda</taxon>
        <taxon>Hexapoda</taxon>
        <taxon>Insecta</taxon>
        <taxon>Pterygota</taxon>
        <taxon>Neoptera</taxon>
        <taxon>Paraneoptera</taxon>
        <taxon>Hemiptera</taxon>
        <taxon>Heteroptera</taxon>
        <taxon>Panheteroptera</taxon>
        <taxon>Cimicomorpha</taxon>
        <taxon>Miridae</taxon>
        <taxon>Mirini</taxon>
        <taxon>Lygus</taxon>
    </lineage>
</organism>
<name>A0A0A9ZBA7_LYGHE</name>
<feature type="compositionally biased region" description="Polar residues" evidence="1">
    <location>
        <begin position="143"/>
        <end position="160"/>
    </location>
</feature>
<feature type="region of interest" description="Disordered" evidence="1">
    <location>
        <begin position="273"/>
        <end position="315"/>
    </location>
</feature>
<sequence length="315" mass="36583">MSRRISFIPLGGRVERDGREGEGNPELDEEMEKMFRREEDKKGEEWLAQISEGTAPAQRNLTDHDYNFHRKKSYPHMHAPLKAMHSKRKRAHSIGMARKSFQGLTPDIDTISSSPLAITTSIRSPVYDEEELSPEETGVLSDETPTVSERASTRDTNIQLSPDRRVQFDIGKQPPGSPDLDEDRTSDPPSGSPHDDAAEELRRDQEKKRRKHWRHHHHHHRKHSLIEDPGWRKRSGIEALPRRMSEAVLEETSNLQEIDQDDLVSHRFDVSRGKRRFSVRPKDSMRKGVHTRTEEVRSQSPRNIRSTRRIDRDRN</sequence>
<protein>
    <submittedName>
        <fullName evidence="2">Uncharacterized protein</fullName>
    </submittedName>
</protein>
<dbReference type="EMBL" id="GBHO01002428">
    <property type="protein sequence ID" value="JAG41176.1"/>
    <property type="molecule type" value="Transcribed_RNA"/>
</dbReference>
<evidence type="ECO:0000256" key="1">
    <source>
        <dbReference type="SAM" id="MobiDB-lite"/>
    </source>
</evidence>
<reference evidence="2" key="2">
    <citation type="submission" date="2014-07" db="EMBL/GenBank/DDBJ databases">
        <authorList>
            <person name="Hull J."/>
        </authorList>
    </citation>
    <scope>NUCLEOTIDE SEQUENCE</scope>
</reference>
<accession>A0A0A9ZBA7</accession>
<evidence type="ECO:0000313" key="2">
    <source>
        <dbReference type="EMBL" id="JAG41176.1"/>
    </source>
</evidence>